<feature type="transmembrane region" description="Helical" evidence="1">
    <location>
        <begin position="133"/>
        <end position="155"/>
    </location>
</feature>
<proteinExistence type="predicted"/>
<organism evidence="2 3">
    <name type="scientific">Candidatus Methanodesulfokora washburnensis</name>
    <dbReference type="NCBI Taxonomy" id="2478471"/>
    <lineage>
        <taxon>Archaea</taxon>
        <taxon>Thermoproteota</taxon>
        <taxon>Candidatus Korarchaeia</taxon>
        <taxon>Candidatus Korarchaeia incertae sedis</taxon>
        <taxon>Candidatus Methanodesulfokora</taxon>
    </lineage>
</organism>
<dbReference type="Proteomes" id="UP000277582">
    <property type="component" value="Unassembled WGS sequence"/>
</dbReference>
<keyword evidence="1" id="KW-0472">Membrane</keyword>
<feature type="transmembrane region" description="Helical" evidence="1">
    <location>
        <begin position="76"/>
        <end position="94"/>
    </location>
</feature>
<name>A0A429GMC4_9CREN</name>
<feature type="transmembrane region" description="Helical" evidence="1">
    <location>
        <begin position="186"/>
        <end position="213"/>
    </location>
</feature>
<sequence length="716" mass="81440">MSLNSIKLKQGFLDIFLGVAISVLVTFALLIPIILSSGIPFYGDETYYYINFKSFYFNLFNQLFWWVSARGSVPPLTIFSYSIPLALLVGLLGQELAVKIFILAVASLPGVSAYFALKILAKEWSLFNDEGKARLFALSGALFMLFSFTNCGLIGAGTAPAWALIMLPISFAFLVKYLRSSSIKHLLLLGLCSLFAIANPFWIYLIVIMGLLYLVVEIAFAYHDRLIFFKRSIVVTLTIFALNAFWLVPTAIGYLLGAGGFFQIYTKEQLISIGNLRFLSHWNLLDVLMVGEHSYYFFWLHPQNYGPLNAIIPALAAASILIFRKNKYVLLMTLTLVIGIFLTKGIWEPGGCLYYLIANNLPYGAGAILRNPPKFMPLVVFSYAFLIGLIIAKFYEELSSLSIKRYHSLYSCSKLIITGGIILLVLSPITYGTILDLQGYTWPRYKPTYIPSVYDNINDWLSKQEGDFKVMWIPCGGAYIWKPYIITAFPDLYSSKPAVSFTKIYPEPLKSTDNIGKLLKVLGVRYVLYHGDSLDYPNEEILQNLLRQKDLKVIYKLNYTYIYENASEKTVPFIIFENKEYKGPIYLDFPAENSLNSLNALNLSEKEIRTAHILSYRQVSPVEWEVDVNASAPFLIVFTEPYDRLWRAYIGNEEVKSVSFDTVNSFVIAKTGIIHIRIYYILQTYYTLGLLISLVSFIFLTFLWIYRARHSSFTLP</sequence>
<feature type="transmembrane region" description="Helical" evidence="1">
    <location>
        <begin position="233"/>
        <end position="257"/>
    </location>
</feature>
<feature type="transmembrane region" description="Helical" evidence="1">
    <location>
        <begin position="328"/>
        <end position="347"/>
    </location>
</feature>
<gene>
    <name evidence="2" type="ORF">D6D85_07295</name>
</gene>
<feature type="transmembrane region" description="Helical" evidence="1">
    <location>
        <begin position="161"/>
        <end position="179"/>
    </location>
</feature>
<feature type="transmembrane region" description="Helical" evidence="1">
    <location>
        <begin position="685"/>
        <end position="706"/>
    </location>
</feature>
<evidence type="ECO:0000256" key="1">
    <source>
        <dbReference type="SAM" id="Phobius"/>
    </source>
</evidence>
<feature type="transmembrane region" description="Helical" evidence="1">
    <location>
        <begin position="12"/>
        <end position="35"/>
    </location>
</feature>
<evidence type="ECO:0008006" key="4">
    <source>
        <dbReference type="Google" id="ProtNLM"/>
    </source>
</evidence>
<reference evidence="2 3" key="1">
    <citation type="submission" date="2018-10" db="EMBL/GenBank/DDBJ databases">
        <title>Co-occurring genomic capacity for anaerobic methane metabolism and dissimilatory sulfite reduction discovered in the Korarchaeota.</title>
        <authorList>
            <person name="Mckay L.J."/>
            <person name="Dlakic M."/>
            <person name="Fields M.W."/>
            <person name="Delmont T.O."/>
            <person name="Eren A.M."/>
            <person name="Jay Z.J."/>
            <person name="Klingelsmith K.B."/>
            <person name="Rusch D.B."/>
            <person name="Inskeep W.P."/>
        </authorList>
    </citation>
    <scope>NUCLEOTIDE SEQUENCE [LARGE SCALE GENOMIC DNA]</scope>
    <source>
        <strain evidence="2 3">MDKW</strain>
    </source>
</reference>
<protein>
    <recommendedName>
        <fullName evidence="4">Membrane protein 6-pyruvoyl-tetrahydropterin synthase-related domain-containing protein</fullName>
    </recommendedName>
</protein>
<accession>A0A429GMC4</accession>
<evidence type="ECO:0000313" key="2">
    <source>
        <dbReference type="EMBL" id="RSN74939.1"/>
    </source>
</evidence>
<evidence type="ECO:0000313" key="3">
    <source>
        <dbReference type="Proteomes" id="UP000277582"/>
    </source>
</evidence>
<dbReference type="AlphaFoldDB" id="A0A429GMC4"/>
<keyword evidence="1" id="KW-0812">Transmembrane</keyword>
<keyword evidence="1" id="KW-1133">Transmembrane helix</keyword>
<dbReference type="EMBL" id="RCOS01000083">
    <property type="protein sequence ID" value="RSN74939.1"/>
    <property type="molecule type" value="Genomic_DNA"/>
</dbReference>
<comment type="caution">
    <text evidence="2">The sequence shown here is derived from an EMBL/GenBank/DDBJ whole genome shotgun (WGS) entry which is preliminary data.</text>
</comment>
<feature type="transmembrane region" description="Helical" evidence="1">
    <location>
        <begin position="415"/>
        <end position="437"/>
    </location>
</feature>
<feature type="transmembrane region" description="Helical" evidence="1">
    <location>
        <begin position="100"/>
        <end position="121"/>
    </location>
</feature>
<feature type="transmembrane region" description="Helical" evidence="1">
    <location>
        <begin position="305"/>
        <end position="323"/>
    </location>
</feature>
<keyword evidence="3" id="KW-1185">Reference proteome</keyword>
<feature type="transmembrane region" description="Helical" evidence="1">
    <location>
        <begin position="376"/>
        <end position="395"/>
    </location>
</feature>